<dbReference type="EMBL" id="FAXA01000153">
    <property type="protein sequence ID" value="CUV01960.1"/>
    <property type="molecule type" value="Genomic_DNA"/>
</dbReference>
<organism evidence="1">
    <name type="scientific">hydrothermal vent metagenome</name>
    <dbReference type="NCBI Taxonomy" id="652676"/>
    <lineage>
        <taxon>unclassified sequences</taxon>
        <taxon>metagenomes</taxon>
        <taxon>ecological metagenomes</taxon>
    </lineage>
</organism>
<sequence length="42" mass="4671">MVHASRLILPRRESRHSIPINRSPFKRAAQSGKGLGFVLSSL</sequence>
<dbReference type="AlphaFoldDB" id="A0A160VBL9"/>
<protein>
    <submittedName>
        <fullName evidence="1">Uncharacterized protein</fullName>
    </submittedName>
</protein>
<reference evidence="1" key="1">
    <citation type="submission" date="2015-10" db="EMBL/GenBank/DDBJ databases">
        <authorList>
            <person name="Gilbert D.G."/>
        </authorList>
    </citation>
    <scope>NUCLEOTIDE SEQUENCE</scope>
</reference>
<proteinExistence type="predicted"/>
<gene>
    <name evidence="1" type="ORF">MGWOODY_Clf1800</name>
</gene>
<accession>A0A160VBL9</accession>
<evidence type="ECO:0000313" key="1">
    <source>
        <dbReference type="EMBL" id="CUV01960.1"/>
    </source>
</evidence>
<name>A0A160VBL9_9ZZZZ</name>